<accession>A0A7D5HX45</accession>
<sequence length="235" mass="24952">MAQTFGTAAAAPPVPRRRPIWRRTLLATVLALAGFVASLWAVGLWPRSPLDLGRGDNALTAGLLPHWQAGELVVLVRHAERCDRSTNPCLGAADGITRRGSETATAVGKALKTLGMGHADVLTSPLTRTAQTALYLVDRNVPAPQWLADCDSSLLASVLAHKVPQRNLVAVTHSGCIGHVEKELGYPRTAGAEYSSALFLTVNEQGEAAVLGMMNADKWPQALARLKLAKSPSNL</sequence>
<keyword evidence="1" id="KW-0812">Transmembrane</keyword>
<dbReference type="CDD" id="cd07040">
    <property type="entry name" value="HP"/>
    <property type="match status" value="1"/>
</dbReference>
<evidence type="ECO:0000313" key="2">
    <source>
        <dbReference type="EMBL" id="QKZ04671.1"/>
    </source>
</evidence>
<keyword evidence="1" id="KW-1133">Transmembrane helix</keyword>
<dbReference type="SMART" id="SM00855">
    <property type="entry name" value="PGAM"/>
    <property type="match status" value="1"/>
</dbReference>
<dbReference type="Pfam" id="PF00300">
    <property type="entry name" value="His_Phos_1"/>
    <property type="match status" value="1"/>
</dbReference>
<organism evidence="2 3">
    <name type="scientific">Pseudomonas eucalypticola</name>
    <dbReference type="NCBI Taxonomy" id="2599595"/>
    <lineage>
        <taxon>Bacteria</taxon>
        <taxon>Pseudomonadati</taxon>
        <taxon>Pseudomonadota</taxon>
        <taxon>Gammaproteobacteria</taxon>
        <taxon>Pseudomonadales</taxon>
        <taxon>Pseudomonadaceae</taxon>
        <taxon>Pseudomonas</taxon>
    </lineage>
</organism>
<dbReference type="SUPFAM" id="SSF53254">
    <property type="entry name" value="Phosphoglycerate mutase-like"/>
    <property type="match status" value="1"/>
</dbReference>
<proteinExistence type="predicted"/>
<gene>
    <name evidence="2" type="ORF">HWQ56_13105</name>
</gene>
<reference evidence="2 3" key="1">
    <citation type="submission" date="2020-06" db="EMBL/GenBank/DDBJ databases">
        <title>Pseudomonas eucalypticola sp. nov., an endophyte of Eucalyptus dunnii leaves with biocontrol ability of eucalyptus leaf blight.</title>
        <authorList>
            <person name="Liu Y."/>
            <person name="Song Z."/>
            <person name="Zeng H."/>
            <person name="Lu M."/>
            <person name="Wang X."/>
            <person name="Lian X."/>
            <person name="Zhang Q."/>
        </authorList>
    </citation>
    <scope>NUCLEOTIDE SEQUENCE [LARGE SCALE GENOMIC DNA]</scope>
    <source>
        <strain evidence="2 3">NP-1</strain>
    </source>
</reference>
<dbReference type="EMBL" id="CP056030">
    <property type="protein sequence ID" value="QKZ04671.1"/>
    <property type="molecule type" value="Genomic_DNA"/>
</dbReference>
<dbReference type="AlphaFoldDB" id="A0A7D5HX45"/>
<dbReference type="RefSeq" id="WP_176570756.1">
    <property type="nucleotide sequence ID" value="NZ_CP056030.1"/>
</dbReference>
<evidence type="ECO:0000313" key="3">
    <source>
        <dbReference type="Proteomes" id="UP000509568"/>
    </source>
</evidence>
<protein>
    <submittedName>
        <fullName evidence="2">Histidine phosphatase family protein</fullName>
    </submittedName>
</protein>
<name>A0A7D5HX45_9PSED</name>
<keyword evidence="1" id="KW-0472">Membrane</keyword>
<dbReference type="InterPro" id="IPR029033">
    <property type="entry name" value="His_PPase_superfam"/>
</dbReference>
<dbReference type="InterPro" id="IPR013078">
    <property type="entry name" value="His_Pase_superF_clade-1"/>
</dbReference>
<keyword evidence="3" id="KW-1185">Reference proteome</keyword>
<dbReference type="KEGG" id="pez:HWQ56_13105"/>
<feature type="transmembrane region" description="Helical" evidence="1">
    <location>
        <begin position="25"/>
        <end position="45"/>
    </location>
</feature>
<evidence type="ECO:0000256" key="1">
    <source>
        <dbReference type="SAM" id="Phobius"/>
    </source>
</evidence>
<dbReference type="Gene3D" id="3.40.50.1240">
    <property type="entry name" value="Phosphoglycerate mutase-like"/>
    <property type="match status" value="1"/>
</dbReference>
<dbReference type="Proteomes" id="UP000509568">
    <property type="component" value="Chromosome"/>
</dbReference>